<protein>
    <submittedName>
        <fullName evidence="4">Regulatory protein TetR</fullName>
    </submittedName>
</protein>
<dbReference type="PROSITE" id="PS50977">
    <property type="entry name" value="HTH_TETR_2"/>
    <property type="match status" value="1"/>
</dbReference>
<dbReference type="InterPro" id="IPR050109">
    <property type="entry name" value="HTH-type_TetR-like_transc_reg"/>
</dbReference>
<dbReference type="KEGG" id="wvi:Weevi_1798"/>
<dbReference type="InterPro" id="IPR009057">
    <property type="entry name" value="Homeodomain-like_sf"/>
</dbReference>
<dbReference type="HOGENOM" id="CLU_069356_1_4_10"/>
<gene>
    <name evidence="4" type="ordered locus">Weevi_1798</name>
</gene>
<dbReference type="EMBL" id="CP002455">
    <property type="protein sequence ID" value="ADX68488.1"/>
    <property type="molecule type" value="Genomic_DNA"/>
</dbReference>
<dbReference type="GO" id="GO:0003677">
    <property type="term" value="F:DNA binding"/>
    <property type="evidence" value="ECO:0007669"/>
    <property type="project" value="UniProtKB-UniRule"/>
</dbReference>
<dbReference type="PANTHER" id="PTHR30328">
    <property type="entry name" value="TRANSCRIPTIONAL REPRESSOR"/>
    <property type="match status" value="1"/>
</dbReference>
<dbReference type="InterPro" id="IPR036271">
    <property type="entry name" value="Tet_transcr_reg_TetR-rel_C_sf"/>
</dbReference>
<evidence type="ECO:0000313" key="4">
    <source>
        <dbReference type="EMBL" id="ADX68488.1"/>
    </source>
</evidence>
<dbReference type="Gene3D" id="1.10.357.10">
    <property type="entry name" value="Tetracycline Repressor, domain 2"/>
    <property type="match status" value="1"/>
</dbReference>
<dbReference type="Proteomes" id="UP000008641">
    <property type="component" value="Chromosome"/>
</dbReference>
<dbReference type="SUPFAM" id="SSF46689">
    <property type="entry name" value="Homeodomain-like"/>
    <property type="match status" value="1"/>
</dbReference>
<dbReference type="PANTHER" id="PTHR30328:SF54">
    <property type="entry name" value="HTH-TYPE TRANSCRIPTIONAL REPRESSOR SCO4008"/>
    <property type="match status" value="1"/>
</dbReference>
<proteinExistence type="predicted"/>
<accession>F0P0I9</accession>
<dbReference type="SUPFAM" id="SSF48498">
    <property type="entry name" value="Tetracyclin repressor-like, C-terminal domain"/>
    <property type="match status" value="1"/>
</dbReference>
<keyword evidence="1 2" id="KW-0238">DNA-binding</keyword>
<dbReference type="Pfam" id="PF00440">
    <property type="entry name" value="TetR_N"/>
    <property type="match status" value="1"/>
</dbReference>
<name>F0P0I9_WEEVC</name>
<reference evidence="4 5" key="1">
    <citation type="journal article" date="2011" name="Stand. Genomic Sci.">
        <title>Complete genome sequence of Weeksella virosa type strain (9751).</title>
        <authorList>
            <person name="Lang E."/>
            <person name="Teshima H."/>
            <person name="Lucas S."/>
            <person name="Lapidus A."/>
            <person name="Hammon N."/>
            <person name="Deshpande S."/>
            <person name="Nolan M."/>
            <person name="Cheng J.F."/>
            <person name="Pitluck S."/>
            <person name="Liolios K."/>
            <person name="Pagani I."/>
            <person name="Mikhailova N."/>
            <person name="Ivanova N."/>
            <person name="Mavromatis K."/>
            <person name="Pati A."/>
            <person name="Tapia R."/>
            <person name="Han C."/>
            <person name="Goodwin L."/>
            <person name="Chen A."/>
            <person name="Palaniappan K."/>
            <person name="Land M."/>
            <person name="Hauser L."/>
            <person name="Chang Y.J."/>
            <person name="Jeffries C.D."/>
            <person name="Brambilla E.M."/>
            <person name="Kopitz M."/>
            <person name="Rohde M."/>
            <person name="Goker M."/>
            <person name="Tindall B.J."/>
            <person name="Detter J.C."/>
            <person name="Woyke T."/>
            <person name="Bristow J."/>
            <person name="Eisen J.A."/>
            <person name="Markowitz V."/>
            <person name="Hugenholtz P."/>
            <person name="Klenk H.P."/>
            <person name="Kyrpides N.C."/>
        </authorList>
    </citation>
    <scope>NUCLEOTIDE SEQUENCE [LARGE SCALE GENOMIC DNA]</scope>
    <source>
        <strain evidence="5">ATCC 43766 / DSM 16922 / JCM 21250 / NBRC 16016 / NCTC 11634 / CL345/78</strain>
    </source>
</reference>
<evidence type="ECO:0000256" key="1">
    <source>
        <dbReference type="ARBA" id="ARBA00023125"/>
    </source>
</evidence>
<reference evidence="5" key="2">
    <citation type="journal article" date="2011" name="Stand. Genomic Sci.">
        <title>Complete genome sequence of Weeksella virosa type strain (9751T).</title>
        <authorList>
            <person name="Lang E."/>
            <person name="Teshima H."/>
            <person name="Lucas S."/>
            <person name="Lapidus A."/>
            <person name="Hammon N."/>
            <person name="Deshpande S."/>
            <person name="Nolan M."/>
            <person name="Cheng J."/>
            <person name="Pitluck S."/>
            <person name="Liolios K."/>
            <person name="Pagani I."/>
            <person name="Mikhailova N."/>
            <person name="Ivanova N."/>
            <person name="Mavromatis K."/>
            <person name="Pati A."/>
            <person name="Tapia R."/>
            <person name="Han C."/>
            <person name="Goodwin L."/>
            <person name="Chen A."/>
            <person name="Palaniappan K."/>
            <person name="Land M."/>
            <person name="Hauser L."/>
            <person name="Chang Y."/>
            <person name="Jeffries C."/>
            <person name="Brambilla E."/>
            <person name="Kopitz M."/>
            <person name="Rohde M."/>
            <person name="Goker M."/>
            <person name="Tindall B."/>
            <person name="Detter J."/>
            <person name="Woyke T."/>
            <person name="Bristow J."/>
            <person name="Eisen J."/>
            <person name="Markowitz V."/>
            <person name="Hugenholtz P."/>
            <person name="Klenk H."/>
            <person name="Kyrpides N."/>
        </authorList>
    </citation>
    <scope>NUCLEOTIDE SEQUENCE [LARGE SCALE GENOMIC DNA]</scope>
    <source>
        <strain evidence="5">ATCC 43766 / DSM 16922 / JCM 21250 / NBRC 16016 / NCTC 11634 / CL345/78</strain>
    </source>
</reference>
<organism evidence="4 5">
    <name type="scientific">Weeksella virosa (strain ATCC 43766 / DSM 16922 / JCM 21250 / CCUG 30538 / CDC 9751 / IAM 14551 / NBRC 16016 / NCTC 11634 / CL345/78)</name>
    <dbReference type="NCBI Taxonomy" id="865938"/>
    <lineage>
        <taxon>Bacteria</taxon>
        <taxon>Pseudomonadati</taxon>
        <taxon>Bacteroidota</taxon>
        <taxon>Flavobacteriia</taxon>
        <taxon>Flavobacteriales</taxon>
        <taxon>Weeksellaceae</taxon>
        <taxon>Weeksella</taxon>
    </lineage>
</organism>
<keyword evidence="5" id="KW-1185">Reference proteome</keyword>
<sequence>MKDQTEEIIKNTAKRMFFGEGKFHATTQEIADEAGVNRTLINYYFRSRDNLFEIIFNEARITNINKTNVIADNTLDFREMVAEYIDESLSIALQFPYLEIYIVTQMNNKICYSQPDHVEEMTTMFLQRVEEEMEKGTIAKMEPIQFLLNMISLINFPLSIRPLLQHSLHITDEEFERILSERKEIILQTLFQS</sequence>
<evidence type="ECO:0000259" key="3">
    <source>
        <dbReference type="PROSITE" id="PS50977"/>
    </source>
</evidence>
<dbReference type="OrthoDB" id="9789566at2"/>
<dbReference type="RefSeq" id="WP_013598877.1">
    <property type="nucleotide sequence ID" value="NC_015144.1"/>
</dbReference>
<dbReference type="InterPro" id="IPR001647">
    <property type="entry name" value="HTH_TetR"/>
</dbReference>
<feature type="domain" description="HTH tetR-type" evidence="3">
    <location>
        <begin position="3"/>
        <end position="63"/>
    </location>
</feature>
<dbReference type="eggNOG" id="COG1309">
    <property type="taxonomic scope" value="Bacteria"/>
</dbReference>
<dbReference type="STRING" id="865938.Weevi_1798"/>
<feature type="DNA-binding region" description="H-T-H motif" evidence="2">
    <location>
        <begin position="26"/>
        <end position="45"/>
    </location>
</feature>
<evidence type="ECO:0000256" key="2">
    <source>
        <dbReference type="PROSITE-ProRule" id="PRU00335"/>
    </source>
</evidence>
<evidence type="ECO:0000313" key="5">
    <source>
        <dbReference type="Proteomes" id="UP000008641"/>
    </source>
</evidence>
<dbReference type="AlphaFoldDB" id="F0P0I9"/>